<feature type="compositionally biased region" description="Low complexity" evidence="4">
    <location>
        <begin position="144"/>
        <end position="163"/>
    </location>
</feature>
<dbReference type="SUPFAM" id="SSF53474">
    <property type="entry name" value="alpha/beta-Hydrolases"/>
    <property type="match status" value="1"/>
</dbReference>
<dbReference type="PIRSF" id="PIRSF001112">
    <property type="entry name" value="Epoxide_hydrolase"/>
    <property type="match status" value="1"/>
</dbReference>
<evidence type="ECO:0000256" key="1">
    <source>
        <dbReference type="ARBA" id="ARBA00010088"/>
    </source>
</evidence>
<reference evidence="6 7" key="1">
    <citation type="submission" date="2022-04" db="EMBL/GenBank/DDBJ databases">
        <title>Genome draft of Actinomadura sp. ATCC 31491.</title>
        <authorList>
            <person name="Shi X."/>
            <person name="Du Y."/>
        </authorList>
    </citation>
    <scope>NUCLEOTIDE SEQUENCE [LARGE SCALE GENOMIC DNA]</scope>
    <source>
        <strain evidence="6 7">ATCC 31491</strain>
    </source>
</reference>
<evidence type="ECO:0000313" key="6">
    <source>
        <dbReference type="EMBL" id="MCK2218019.1"/>
    </source>
</evidence>
<comment type="caution">
    <text evidence="6">The sequence shown here is derived from an EMBL/GenBank/DDBJ whole genome shotgun (WGS) entry which is preliminary data.</text>
</comment>
<sequence length="399" mass="43145">MTETITPFRIDIPQADLDDLRDRLRRTRWARQLPGGWRRGVPVAYLRELATYWAEEFDWRAQEARLNAFPQFTTTVDGQSVHFLHVRSPEPHALPLIVTHSWPSSVAELLDVLGPLTDPRSHGLDPGLAFHVVAPSLPGFAFSPFPGPATEPATGPASGPASETADERPWSVERVARTWAELMRRLGHDRYGAHGNDAGALVTARLAALDPEHVTGAVITSGLGIPTGDPAELAGASEDELAWLKMLGERMAGGSGYGPYLAGRPQTLAHGFADSPVAQLAYLVERFKEFDGWPEDGTPVAEPVDRDLVLTNASLYWFTGTGGSSSWTYYDGAAGMPADQRAVPTGATHGGPALLRRIAERGNDIVYWGDGQSPSHMVAMAAPESVVTGVREFFGVLLR</sequence>
<dbReference type="RefSeq" id="WP_242380859.1">
    <property type="nucleotide sequence ID" value="NZ_JAKRKC020000002.1"/>
</dbReference>
<evidence type="ECO:0000259" key="5">
    <source>
        <dbReference type="Pfam" id="PF06441"/>
    </source>
</evidence>
<dbReference type="GO" id="GO:0016787">
    <property type="term" value="F:hydrolase activity"/>
    <property type="evidence" value="ECO:0007669"/>
    <property type="project" value="UniProtKB-KW"/>
</dbReference>
<comment type="similarity">
    <text evidence="1">Belongs to the peptidase S33 family.</text>
</comment>
<gene>
    <name evidence="6" type="ORF">MF672_030130</name>
</gene>
<dbReference type="InterPro" id="IPR029058">
    <property type="entry name" value="AB_hydrolase_fold"/>
</dbReference>
<evidence type="ECO:0000256" key="3">
    <source>
        <dbReference type="ARBA" id="ARBA00022801"/>
    </source>
</evidence>
<keyword evidence="3 6" id="KW-0378">Hydrolase</keyword>
<accession>A0ABT0G079</accession>
<keyword evidence="7" id="KW-1185">Reference proteome</keyword>
<protein>
    <submittedName>
        <fullName evidence="6">Epoxide hydrolase</fullName>
    </submittedName>
</protein>
<dbReference type="EMBL" id="JAKRKC020000002">
    <property type="protein sequence ID" value="MCK2218019.1"/>
    <property type="molecule type" value="Genomic_DNA"/>
</dbReference>
<name>A0ABT0G079_9ACTN</name>
<dbReference type="Proteomes" id="UP001317259">
    <property type="component" value="Unassembled WGS sequence"/>
</dbReference>
<feature type="region of interest" description="Disordered" evidence="4">
    <location>
        <begin position="144"/>
        <end position="169"/>
    </location>
</feature>
<dbReference type="InterPro" id="IPR010497">
    <property type="entry name" value="Epoxide_hydro_N"/>
</dbReference>
<proteinExistence type="inferred from homology"/>
<organism evidence="6 7">
    <name type="scientific">Actinomadura luzonensis</name>
    <dbReference type="NCBI Taxonomy" id="2805427"/>
    <lineage>
        <taxon>Bacteria</taxon>
        <taxon>Bacillati</taxon>
        <taxon>Actinomycetota</taxon>
        <taxon>Actinomycetes</taxon>
        <taxon>Streptosporangiales</taxon>
        <taxon>Thermomonosporaceae</taxon>
        <taxon>Actinomadura</taxon>
    </lineage>
</organism>
<dbReference type="PANTHER" id="PTHR21661:SF35">
    <property type="entry name" value="EPOXIDE HYDROLASE"/>
    <property type="match status" value="1"/>
</dbReference>
<feature type="domain" description="Epoxide hydrolase N-terminal" evidence="5">
    <location>
        <begin position="5"/>
        <end position="108"/>
    </location>
</feature>
<evidence type="ECO:0000256" key="4">
    <source>
        <dbReference type="SAM" id="MobiDB-lite"/>
    </source>
</evidence>
<dbReference type="Gene3D" id="3.40.50.1820">
    <property type="entry name" value="alpha/beta hydrolase"/>
    <property type="match status" value="1"/>
</dbReference>
<dbReference type="InterPro" id="IPR016292">
    <property type="entry name" value="Epoxide_hydrolase"/>
</dbReference>
<evidence type="ECO:0000256" key="2">
    <source>
        <dbReference type="ARBA" id="ARBA00022797"/>
    </source>
</evidence>
<dbReference type="Pfam" id="PF06441">
    <property type="entry name" value="EHN"/>
    <property type="match status" value="1"/>
</dbReference>
<keyword evidence="2" id="KW-0058">Aromatic hydrocarbons catabolism</keyword>
<dbReference type="PANTHER" id="PTHR21661">
    <property type="entry name" value="EPOXIDE HYDROLASE 1-RELATED"/>
    <property type="match status" value="1"/>
</dbReference>
<evidence type="ECO:0000313" key="7">
    <source>
        <dbReference type="Proteomes" id="UP001317259"/>
    </source>
</evidence>